<protein>
    <submittedName>
        <fullName evidence="2">Uncharacterized protein</fullName>
    </submittedName>
</protein>
<dbReference type="RefSeq" id="WP_153520752.1">
    <property type="nucleotide sequence ID" value="NZ_JBEPDZ010000089.1"/>
</dbReference>
<comment type="caution">
    <text evidence="2">The sequence shown here is derived from an EMBL/GenBank/DDBJ whole genome shotgun (WGS) entry which is preliminary data.</text>
</comment>
<organism evidence="2 3">
    <name type="scientific">Streptomyces jumonjinensis</name>
    <dbReference type="NCBI Taxonomy" id="1945"/>
    <lineage>
        <taxon>Bacteria</taxon>
        <taxon>Bacillati</taxon>
        <taxon>Actinomycetota</taxon>
        <taxon>Actinomycetes</taxon>
        <taxon>Kitasatosporales</taxon>
        <taxon>Streptomycetaceae</taxon>
        <taxon>Streptomyces</taxon>
    </lineage>
</organism>
<dbReference type="AlphaFoldDB" id="A0A646KAB9"/>
<evidence type="ECO:0000313" key="2">
    <source>
        <dbReference type="EMBL" id="MQS99030.1"/>
    </source>
</evidence>
<sequence length="63" mass="6135">MTDRRPLGTGPAPSPTTDAVPPTPARAGTAADRITPAAPAADPPPGERPAGRRTLGTGPGTAP</sequence>
<evidence type="ECO:0000313" key="3">
    <source>
        <dbReference type="Proteomes" id="UP000419138"/>
    </source>
</evidence>
<feature type="compositionally biased region" description="Low complexity" evidence="1">
    <location>
        <begin position="29"/>
        <end position="40"/>
    </location>
</feature>
<reference evidence="2 3" key="1">
    <citation type="submission" date="2019-05" db="EMBL/GenBank/DDBJ databases">
        <title>Comparative genomics and metabolomics analyses of clavulanic acid producing Streptomyces species provides insight into specialized metabolism and evolution of beta-lactam biosynthetic gene clusters.</title>
        <authorList>
            <person name="Moore M.A."/>
            <person name="Cruz-Morales P."/>
            <person name="Barona Gomez F."/>
            <person name="Kapil T."/>
        </authorList>
    </citation>
    <scope>NUCLEOTIDE SEQUENCE [LARGE SCALE GENOMIC DNA]</scope>
    <source>
        <strain evidence="2 3">NRRL 5741</strain>
    </source>
</reference>
<proteinExistence type="predicted"/>
<keyword evidence="3" id="KW-1185">Reference proteome</keyword>
<dbReference type="EMBL" id="VCLA01000017">
    <property type="protein sequence ID" value="MQS99030.1"/>
    <property type="molecule type" value="Genomic_DNA"/>
</dbReference>
<evidence type="ECO:0000256" key="1">
    <source>
        <dbReference type="SAM" id="MobiDB-lite"/>
    </source>
</evidence>
<name>A0A646KAB9_STRJU</name>
<gene>
    <name evidence="2" type="ORF">FF041_02090</name>
</gene>
<accession>A0A646KAB9</accession>
<dbReference type="Proteomes" id="UP000419138">
    <property type="component" value="Unassembled WGS sequence"/>
</dbReference>
<feature type="region of interest" description="Disordered" evidence="1">
    <location>
        <begin position="1"/>
        <end position="63"/>
    </location>
</feature>